<sequence length="211" mass="23364">MTADLTDDLQIVNFCFFCLFRGFSGTSCPPGLLCSAEEAQTGKERMFLLILITCISFILAFAHILTKPVVNCINTDTREEVQLKATIAGHRRELRGISMKDDYTTYVKIERKIVAAEKRLSDLAILNSTSKLVIRYGIPYGTQAVLSLVLIGISIYFRSTPVLVFDEKFDLVPFGAIMRIPTGVPGAISVPFWIFVSSFMGRTLAGYAKAT</sequence>
<evidence type="ECO:0000256" key="2">
    <source>
        <dbReference type="ARBA" id="ARBA00010799"/>
    </source>
</evidence>
<dbReference type="EMBL" id="GITU01008866">
    <property type="protein sequence ID" value="MBC1177569.1"/>
    <property type="molecule type" value="Transcribed_RNA"/>
</dbReference>
<evidence type="ECO:0000256" key="3">
    <source>
        <dbReference type="ARBA" id="ARBA00022692"/>
    </source>
</evidence>
<evidence type="ECO:0000256" key="1">
    <source>
        <dbReference type="ARBA" id="ARBA00004586"/>
    </source>
</evidence>
<keyword evidence="10" id="KW-1185">Reference proteome</keyword>
<protein>
    <submittedName>
        <fullName evidence="8">Putative tail-anchored protein insertion receptor wrb</fullName>
    </submittedName>
</protein>
<dbReference type="GO" id="GO:0043495">
    <property type="term" value="F:protein-membrane adaptor activity"/>
    <property type="evidence" value="ECO:0007669"/>
    <property type="project" value="TreeGrafter"/>
</dbReference>
<dbReference type="PANTHER" id="PTHR42650">
    <property type="entry name" value="TAIL-ANCHORED PROTEIN INSERTION RECEPTOR WRB"/>
    <property type="match status" value="1"/>
</dbReference>
<dbReference type="VEuPathDB" id="VectorBase:LLOJ002975"/>
<dbReference type="AlphaFoldDB" id="A0A1B0CF55"/>
<dbReference type="GO" id="GO:0005789">
    <property type="term" value="C:endoplasmic reticulum membrane"/>
    <property type="evidence" value="ECO:0007669"/>
    <property type="project" value="UniProtKB-SubCell"/>
</dbReference>
<keyword evidence="5 7" id="KW-1133">Transmembrane helix</keyword>
<organism evidence="9 10">
    <name type="scientific">Lutzomyia longipalpis</name>
    <name type="common">Sand fly</name>
    <dbReference type="NCBI Taxonomy" id="7200"/>
    <lineage>
        <taxon>Eukaryota</taxon>
        <taxon>Metazoa</taxon>
        <taxon>Ecdysozoa</taxon>
        <taxon>Arthropoda</taxon>
        <taxon>Hexapoda</taxon>
        <taxon>Insecta</taxon>
        <taxon>Pterygota</taxon>
        <taxon>Neoptera</taxon>
        <taxon>Endopterygota</taxon>
        <taxon>Diptera</taxon>
        <taxon>Nematocera</taxon>
        <taxon>Psychodoidea</taxon>
        <taxon>Psychodidae</taxon>
        <taxon>Lutzomyia</taxon>
        <taxon>Lutzomyia</taxon>
    </lineage>
</organism>
<name>A0A1B0CF55_LUTLO</name>
<dbReference type="EMBL" id="AJWK01009713">
    <property type="status" value="NOT_ANNOTATED_CDS"/>
    <property type="molecule type" value="Genomic_DNA"/>
</dbReference>
<evidence type="ECO:0000256" key="6">
    <source>
        <dbReference type="ARBA" id="ARBA00023136"/>
    </source>
</evidence>
<feature type="transmembrane region" description="Helical" evidence="7">
    <location>
        <begin position="177"/>
        <end position="196"/>
    </location>
</feature>
<dbReference type="VEuPathDB" id="VectorBase:LLONM1_003970"/>
<dbReference type="EnsemblMetazoa" id="LLOJ002975-RA">
    <property type="protein sequence ID" value="LLOJ002975-PA"/>
    <property type="gene ID" value="LLOJ002975"/>
</dbReference>
<keyword evidence="8" id="KW-0675">Receptor</keyword>
<keyword evidence="4" id="KW-0256">Endoplasmic reticulum</keyword>
<dbReference type="PANTHER" id="PTHR42650:SF1">
    <property type="entry name" value="GUIDED ENTRY OF TAIL-ANCHORED PROTEINS FACTOR 1"/>
    <property type="match status" value="1"/>
</dbReference>
<evidence type="ECO:0000313" key="9">
    <source>
        <dbReference type="EnsemblMetazoa" id="LLOJ002975-PA"/>
    </source>
</evidence>
<keyword evidence="6 7" id="KW-0472">Membrane</keyword>
<evidence type="ECO:0000313" key="8">
    <source>
        <dbReference type="EMBL" id="MBC1177569.1"/>
    </source>
</evidence>
<evidence type="ECO:0000256" key="5">
    <source>
        <dbReference type="ARBA" id="ARBA00022989"/>
    </source>
</evidence>
<feature type="transmembrane region" description="Helical" evidence="7">
    <location>
        <begin position="46"/>
        <end position="65"/>
    </location>
</feature>
<evidence type="ECO:0000256" key="7">
    <source>
        <dbReference type="SAM" id="Phobius"/>
    </source>
</evidence>
<comment type="similarity">
    <text evidence="2">Belongs to the WRB/GET1 family.</text>
</comment>
<feature type="transmembrane region" description="Helical" evidence="7">
    <location>
        <begin position="138"/>
        <end position="157"/>
    </location>
</feature>
<dbReference type="Pfam" id="PF04420">
    <property type="entry name" value="CHD5"/>
    <property type="match status" value="1"/>
</dbReference>
<keyword evidence="3 7" id="KW-0812">Transmembrane</keyword>
<reference evidence="8" key="2">
    <citation type="journal article" date="2020" name="BMC">
        <title>Leishmania infection induces a limited differential gene expression in the sand fly midgut.</title>
        <authorList>
            <person name="Coutinho-Abreu I.V."/>
            <person name="Serafim T.D."/>
            <person name="Meneses C."/>
            <person name="Kamhawi S."/>
            <person name="Oliveira F."/>
            <person name="Valenzuela J.G."/>
        </authorList>
    </citation>
    <scope>NUCLEOTIDE SEQUENCE</scope>
    <source>
        <strain evidence="8">Jacobina</strain>
        <tissue evidence="8">Midgut</tissue>
    </source>
</reference>
<dbReference type="GO" id="GO:0043529">
    <property type="term" value="C:GET complex"/>
    <property type="evidence" value="ECO:0007669"/>
    <property type="project" value="TreeGrafter"/>
</dbReference>
<dbReference type="Proteomes" id="UP000092461">
    <property type="component" value="Unassembled WGS sequence"/>
</dbReference>
<accession>A0A1B0CF55</accession>
<evidence type="ECO:0000256" key="4">
    <source>
        <dbReference type="ARBA" id="ARBA00022824"/>
    </source>
</evidence>
<comment type="subcellular location">
    <subcellularLocation>
        <location evidence="1">Endoplasmic reticulum membrane</location>
    </subcellularLocation>
</comment>
<proteinExistence type="inferred from homology"/>
<dbReference type="InterPro" id="IPR028945">
    <property type="entry name" value="Get1"/>
</dbReference>
<reference evidence="9" key="3">
    <citation type="submission" date="2020-05" db="UniProtKB">
        <authorList>
            <consortium name="EnsemblMetazoa"/>
        </authorList>
    </citation>
    <scope>IDENTIFICATION</scope>
    <source>
        <strain evidence="9">Jacobina</strain>
    </source>
</reference>
<reference evidence="10" key="1">
    <citation type="submission" date="2012-05" db="EMBL/GenBank/DDBJ databases">
        <title>Whole Genome Assembly of Lutzomyia longipalpis.</title>
        <authorList>
            <person name="Richards S."/>
            <person name="Qu C."/>
            <person name="Dillon R."/>
            <person name="Worley K."/>
            <person name="Scherer S."/>
            <person name="Batterton M."/>
            <person name="Taylor A."/>
            <person name="Hawes A."/>
            <person name="Hernandez B."/>
            <person name="Kovar C."/>
            <person name="Mandapat C."/>
            <person name="Pham C."/>
            <person name="Qu C."/>
            <person name="Jing C."/>
            <person name="Bess C."/>
            <person name="Bandaranaike D."/>
            <person name="Ngo D."/>
            <person name="Ongeri F."/>
            <person name="Arias F."/>
            <person name="Lara F."/>
            <person name="Weissenberger G."/>
            <person name="Kamau G."/>
            <person name="Han H."/>
            <person name="Shen H."/>
            <person name="Dinh H."/>
            <person name="Khalil I."/>
            <person name="Jones J."/>
            <person name="Shafer J."/>
            <person name="Jayaseelan J."/>
            <person name="Quiroz J."/>
            <person name="Blankenburg K."/>
            <person name="Nguyen L."/>
            <person name="Jackson L."/>
            <person name="Francisco L."/>
            <person name="Tang L.-Y."/>
            <person name="Pu L.-L."/>
            <person name="Perales L."/>
            <person name="Lorensuhewa L."/>
            <person name="Munidasa M."/>
            <person name="Coyle M."/>
            <person name="Taylor M."/>
            <person name="Puazo M."/>
            <person name="Firestine M."/>
            <person name="Scheel M."/>
            <person name="Javaid M."/>
            <person name="Wang M."/>
            <person name="Li M."/>
            <person name="Tabassum N."/>
            <person name="Saada N."/>
            <person name="Osuji N."/>
            <person name="Aqrawi P."/>
            <person name="Fu Q."/>
            <person name="Thornton R."/>
            <person name="Raj R."/>
            <person name="Goodspeed R."/>
            <person name="Mata R."/>
            <person name="Najjar R."/>
            <person name="Gubbala S."/>
            <person name="Lee S."/>
            <person name="Denson S."/>
            <person name="Patil S."/>
            <person name="Macmil S."/>
            <person name="Qi S."/>
            <person name="Matskevitch T."/>
            <person name="Palculict T."/>
            <person name="Mathew T."/>
            <person name="Vee V."/>
            <person name="Velamala V."/>
            <person name="Korchina V."/>
            <person name="Cai W."/>
            <person name="Liu W."/>
            <person name="Dai W."/>
            <person name="Zou X."/>
            <person name="Zhu Y."/>
            <person name="Zhang Y."/>
            <person name="Wu Y.-Q."/>
            <person name="Xin Y."/>
            <person name="Nazarath L."/>
            <person name="Kovar C."/>
            <person name="Han Y."/>
            <person name="Muzny D."/>
            <person name="Gibbs R."/>
        </authorList>
    </citation>
    <scope>NUCLEOTIDE SEQUENCE [LARGE SCALE GENOMIC DNA]</scope>
    <source>
        <strain evidence="10">Jacobina</strain>
    </source>
</reference>
<evidence type="ECO:0000313" key="10">
    <source>
        <dbReference type="Proteomes" id="UP000092461"/>
    </source>
</evidence>
<dbReference type="GO" id="GO:0071816">
    <property type="term" value="P:tail-anchored membrane protein insertion into ER membrane"/>
    <property type="evidence" value="ECO:0007669"/>
    <property type="project" value="InterPro"/>
</dbReference>